<dbReference type="InterPro" id="IPR036890">
    <property type="entry name" value="HATPase_C_sf"/>
</dbReference>
<dbReference type="GO" id="GO:0005524">
    <property type="term" value="F:ATP binding"/>
    <property type="evidence" value="ECO:0007669"/>
    <property type="project" value="UniProtKB-KW"/>
</dbReference>
<feature type="domain" description="Histidine kinase" evidence="10">
    <location>
        <begin position="333"/>
        <end position="541"/>
    </location>
</feature>
<name>A0A3S0A5J0_9BACL</name>
<gene>
    <name evidence="11" type="ORF">EJQ19_07935</name>
</gene>
<feature type="transmembrane region" description="Helical" evidence="9">
    <location>
        <begin position="129"/>
        <end position="151"/>
    </location>
</feature>
<dbReference type="Proteomes" id="UP000276128">
    <property type="component" value="Unassembled WGS sequence"/>
</dbReference>
<evidence type="ECO:0000256" key="7">
    <source>
        <dbReference type="ARBA" id="ARBA00022840"/>
    </source>
</evidence>
<keyword evidence="5" id="KW-0547">Nucleotide-binding</keyword>
<keyword evidence="3" id="KW-0597">Phosphoprotein</keyword>
<proteinExistence type="predicted"/>
<dbReference type="SMART" id="SM00387">
    <property type="entry name" value="HATPase_c"/>
    <property type="match status" value="1"/>
</dbReference>
<protein>
    <recommendedName>
        <fullName evidence="2">histidine kinase</fullName>
        <ecNumber evidence="2">2.7.13.3</ecNumber>
    </recommendedName>
</protein>
<dbReference type="InterPro" id="IPR004358">
    <property type="entry name" value="Sig_transdc_His_kin-like_C"/>
</dbReference>
<dbReference type="Pfam" id="PF02518">
    <property type="entry name" value="HATPase_c"/>
    <property type="match status" value="1"/>
</dbReference>
<keyword evidence="7" id="KW-0067">ATP-binding</keyword>
<keyword evidence="9" id="KW-1133">Transmembrane helix</keyword>
<sequence length="541" mass="62012">MLSFFSFDTHPFFDMICLRFLNLNYTYTSARQTDECFIPPVDSRQEGSDIMLFVTLVLLIFTILFTYRKLNHTSTRFMYGIIIGWVLSFVSFTLYLSKFNYYFNVIHSFFDFSPGTWNYLVLTKFNPNWLIRLLNIGVGLFYCSLLGFAVAFTRSLSTHSNRIIYGAVGLFFVIQTAYYDPTVHIALTREIAGAAFFNGAEVGFKSIRYLILFVAFGLLFNYYLNYPKIRFIKNLTLYHVLLFIPLVVIHLFIFSWAPKVLVKETYLDGYYNYLQPPLSYQSILLPVFPFAIYLTLFLLIYLVYKFNSIEIYRKNRDIQINKSIDTATLGTRAFTHALKNHLIGIQSEAAYLKERHQDDAESAYSLELILKSSEAALYSINEAADKLKNISLNLQPMSVELPIQQAIDRLNETSLRCEVVYTASAPSVNCYLDLGHMTEVIYNLLLNASESLQFRDDGRIVIERSQQNGWALIRIADNGPGVAEEHLEAIFDPFFTTKASVNNWGIGLSYCHKIIIGHDGKIVVESEQGAGTTFTVFLPII</sequence>
<feature type="transmembrane region" description="Helical" evidence="9">
    <location>
        <begin position="236"/>
        <end position="258"/>
    </location>
</feature>
<dbReference type="PANTHER" id="PTHR43065:SF10">
    <property type="entry name" value="PEROXIDE STRESS-ACTIVATED HISTIDINE KINASE MAK3"/>
    <property type="match status" value="1"/>
</dbReference>
<accession>A0A3S0A5J0</accession>
<evidence type="ECO:0000256" key="3">
    <source>
        <dbReference type="ARBA" id="ARBA00022553"/>
    </source>
</evidence>
<feature type="transmembrane region" description="Helical" evidence="9">
    <location>
        <begin position="50"/>
        <end position="67"/>
    </location>
</feature>
<dbReference type="GO" id="GO:0000160">
    <property type="term" value="P:phosphorelay signal transduction system"/>
    <property type="evidence" value="ECO:0007669"/>
    <property type="project" value="UniProtKB-KW"/>
</dbReference>
<evidence type="ECO:0000313" key="11">
    <source>
        <dbReference type="EMBL" id="RTE10088.1"/>
    </source>
</evidence>
<feature type="transmembrane region" description="Helical" evidence="9">
    <location>
        <begin position="163"/>
        <end position="179"/>
    </location>
</feature>
<organism evidence="11 12">
    <name type="scientific">Paenibacillus whitsoniae</name>
    <dbReference type="NCBI Taxonomy" id="2496558"/>
    <lineage>
        <taxon>Bacteria</taxon>
        <taxon>Bacillati</taxon>
        <taxon>Bacillota</taxon>
        <taxon>Bacilli</taxon>
        <taxon>Bacillales</taxon>
        <taxon>Paenibacillaceae</taxon>
        <taxon>Paenibacillus</taxon>
    </lineage>
</organism>
<comment type="catalytic activity">
    <reaction evidence="1">
        <text>ATP + protein L-histidine = ADP + protein N-phospho-L-histidine.</text>
        <dbReference type="EC" id="2.7.13.3"/>
    </reaction>
</comment>
<keyword evidence="9" id="KW-0472">Membrane</keyword>
<comment type="caution">
    <text evidence="11">The sequence shown here is derived from an EMBL/GenBank/DDBJ whole genome shotgun (WGS) entry which is preliminary data.</text>
</comment>
<reference evidence="11 12" key="1">
    <citation type="submission" date="2018-12" db="EMBL/GenBank/DDBJ databases">
        <title>Bacillus ochoae sp. nov., Paenibacillus whitsoniae sp. nov., Paenibacillus spiritus sp. nov. Isolated from the Mars Exploration Rover during spacecraft assembly.</title>
        <authorList>
            <person name="Seuylemezian A."/>
            <person name="Vaishampayan P."/>
        </authorList>
    </citation>
    <scope>NUCLEOTIDE SEQUENCE [LARGE SCALE GENOMIC DNA]</scope>
    <source>
        <strain evidence="11 12">MER 54</strain>
    </source>
</reference>
<evidence type="ECO:0000256" key="8">
    <source>
        <dbReference type="ARBA" id="ARBA00023012"/>
    </source>
</evidence>
<dbReference type="EMBL" id="RXHU01000022">
    <property type="protein sequence ID" value="RTE10088.1"/>
    <property type="molecule type" value="Genomic_DNA"/>
</dbReference>
<dbReference type="PRINTS" id="PR00344">
    <property type="entry name" value="BCTRLSENSOR"/>
</dbReference>
<dbReference type="OrthoDB" id="9121833at2"/>
<evidence type="ECO:0000256" key="6">
    <source>
        <dbReference type="ARBA" id="ARBA00022777"/>
    </source>
</evidence>
<dbReference type="InterPro" id="IPR003594">
    <property type="entry name" value="HATPase_dom"/>
</dbReference>
<keyword evidence="4" id="KW-0808">Transferase</keyword>
<keyword evidence="6 11" id="KW-0418">Kinase</keyword>
<dbReference type="EC" id="2.7.13.3" evidence="2"/>
<evidence type="ECO:0000256" key="2">
    <source>
        <dbReference type="ARBA" id="ARBA00012438"/>
    </source>
</evidence>
<dbReference type="AlphaFoldDB" id="A0A3S0A5J0"/>
<dbReference type="SUPFAM" id="SSF55874">
    <property type="entry name" value="ATPase domain of HSP90 chaperone/DNA topoisomerase II/histidine kinase"/>
    <property type="match status" value="1"/>
</dbReference>
<evidence type="ECO:0000256" key="1">
    <source>
        <dbReference type="ARBA" id="ARBA00000085"/>
    </source>
</evidence>
<dbReference type="PANTHER" id="PTHR43065">
    <property type="entry name" value="SENSOR HISTIDINE KINASE"/>
    <property type="match status" value="1"/>
</dbReference>
<evidence type="ECO:0000256" key="4">
    <source>
        <dbReference type="ARBA" id="ARBA00022679"/>
    </source>
</evidence>
<evidence type="ECO:0000259" key="10">
    <source>
        <dbReference type="PROSITE" id="PS50109"/>
    </source>
</evidence>
<keyword evidence="12" id="KW-1185">Reference proteome</keyword>
<evidence type="ECO:0000313" key="12">
    <source>
        <dbReference type="Proteomes" id="UP000276128"/>
    </source>
</evidence>
<dbReference type="PROSITE" id="PS50109">
    <property type="entry name" value="HIS_KIN"/>
    <property type="match status" value="1"/>
</dbReference>
<dbReference type="InterPro" id="IPR005467">
    <property type="entry name" value="His_kinase_dom"/>
</dbReference>
<feature type="transmembrane region" description="Helical" evidence="9">
    <location>
        <begin position="79"/>
        <end position="97"/>
    </location>
</feature>
<dbReference type="Gene3D" id="3.30.565.10">
    <property type="entry name" value="Histidine kinase-like ATPase, C-terminal domain"/>
    <property type="match status" value="1"/>
</dbReference>
<keyword evidence="8" id="KW-0902">Two-component regulatory system</keyword>
<evidence type="ECO:0000256" key="5">
    <source>
        <dbReference type="ARBA" id="ARBA00022741"/>
    </source>
</evidence>
<evidence type="ECO:0000256" key="9">
    <source>
        <dbReference type="SAM" id="Phobius"/>
    </source>
</evidence>
<dbReference type="GO" id="GO:0004673">
    <property type="term" value="F:protein histidine kinase activity"/>
    <property type="evidence" value="ECO:0007669"/>
    <property type="project" value="UniProtKB-EC"/>
</dbReference>
<feature type="transmembrane region" description="Helical" evidence="9">
    <location>
        <begin position="206"/>
        <end position="224"/>
    </location>
</feature>
<keyword evidence="9" id="KW-0812">Transmembrane</keyword>
<feature type="transmembrane region" description="Helical" evidence="9">
    <location>
        <begin position="278"/>
        <end position="304"/>
    </location>
</feature>